<dbReference type="SUPFAM" id="SSF48452">
    <property type="entry name" value="TPR-like"/>
    <property type="match status" value="1"/>
</dbReference>
<keyword evidence="2" id="KW-0812">Transmembrane</keyword>
<dbReference type="AlphaFoldDB" id="A0AAE3CJC8"/>
<dbReference type="RefSeq" id="WP_215872821.1">
    <property type="nucleotide sequence ID" value="NZ_JAAXYO010000051.1"/>
</dbReference>
<keyword evidence="3" id="KW-0732">Signal</keyword>
<feature type="chain" id="PRO_5042251051" evidence="3">
    <location>
        <begin position="25"/>
        <end position="270"/>
    </location>
</feature>
<keyword evidence="2" id="KW-0472">Membrane</keyword>
<keyword evidence="5" id="KW-1185">Reference proteome</keyword>
<accession>A0AAE3CJC8</accession>
<evidence type="ECO:0000256" key="3">
    <source>
        <dbReference type="SAM" id="SignalP"/>
    </source>
</evidence>
<gene>
    <name evidence="4" type="ORF">HFQ13_05455</name>
</gene>
<feature type="transmembrane region" description="Helical" evidence="2">
    <location>
        <begin position="127"/>
        <end position="148"/>
    </location>
</feature>
<dbReference type="Pfam" id="PF14559">
    <property type="entry name" value="TPR_19"/>
    <property type="match status" value="1"/>
</dbReference>
<reference evidence="4" key="1">
    <citation type="journal article" date="2021" name="ISME J.">
        <title>Genomic evolution of the class Acidithiobacillia: deep-branching Proteobacteria living in extreme acidic conditions.</title>
        <authorList>
            <person name="Moya-Beltran A."/>
            <person name="Beard S."/>
            <person name="Rojas-Villalobos C."/>
            <person name="Issotta F."/>
            <person name="Gallardo Y."/>
            <person name="Ulloa R."/>
            <person name="Giaveno A."/>
            <person name="Degli Esposti M."/>
            <person name="Johnson D.B."/>
            <person name="Quatrini R."/>
        </authorList>
    </citation>
    <scope>NUCLEOTIDE SEQUENCE</scope>
    <source>
        <strain evidence="4">VAN18-1</strain>
    </source>
</reference>
<dbReference type="Gene3D" id="1.25.40.10">
    <property type="entry name" value="Tetratricopeptide repeat domain"/>
    <property type="match status" value="1"/>
</dbReference>
<protein>
    <submittedName>
        <fullName evidence="4">Tetratricopeptide repeat protein</fullName>
    </submittedName>
</protein>
<name>A0AAE3CJC8_9PROT</name>
<organism evidence="4 5">
    <name type="scientific">Igneacidithiobacillus copahuensis</name>
    <dbReference type="NCBI Taxonomy" id="2724909"/>
    <lineage>
        <taxon>Bacteria</taxon>
        <taxon>Pseudomonadati</taxon>
        <taxon>Pseudomonadota</taxon>
        <taxon>Acidithiobacillia</taxon>
        <taxon>Acidithiobacillales</taxon>
        <taxon>Acidithiobacillaceae</taxon>
        <taxon>Igneacidithiobacillus</taxon>
    </lineage>
</organism>
<evidence type="ECO:0000313" key="4">
    <source>
        <dbReference type="EMBL" id="MBU2787656.1"/>
    </source>
</evidence>
<dbReference type="InterPro" id="IPR011990">
    <property type="entry name" value="TPR-like_helical_dom_sf"/>
</dbReference>
<evidence type="ECO:0000313" key="5">
    <source>
        <dbReference type="Proteomes" id="UP001197378"/>
    </source>
</evidence>
<feature type="region of interest" description="Disordered" evidence="1">
    <location>
        <begin position="230"/>
        <end position="270"/>
    </location>
</feature>
<comment type="caution">
    <text evidence="4">The sequence shown here is derived from an EMBL/GenBank/DDBJ whole genome shotgun (WGS) entry which is preliminary data.</text>
</comment>
<dbReference type="Proteomes" id="UP001197378">
    <property type="component" value="Unassembled WGS sequence"/>
</dbReference>
<evidence type="ECO:0000256" key="1">
    <source>
        <dbReference type="SAM" id="MobiDB-lite"/>
    </source>
</evidence>
<evidence type="ECO:0000256" key="2">
    <source>
        <dbReference type="SAM" id="Phobius"/>
    </source>
</evidence>
<dbReference type="EMBL" id="JAAXYO010000051">
    <property type="protein sequence ID" value="MBU2787656.1"/>
    <property type="molecule type" value="Genomic_DNA"/>
</dbReference>
<feature type="compositionally biased region" description="Polar residues" evidence="1">
    <location>
        <begin position="232"/>
        <end position="249"/>
    </location>
</feature>
<keyword evidence="2" id="KW-1133">Transmembrane helix</keyword>
<feature type="signal peptide" evidence="3">
    <location>
        <begin position="1"/>
        <end position="24"/>
    </location>
</feature>
<sequence length="270" mass="27805">MIRRTLLIGLAASSFVVLSPVAMAEPTAPQVIQSIQSGQYAQAQQQLSEVLAAHPKSAQAQYLESRLLAKEGKWQEASTALQRAKSLDPSLSFVQPKVLAGFEKQLQQKVGKAAPAAAASEKSHSRLGAAIAWFLGLIAVIAGISWFLRRRRQQQAMAYRQMQPGFGNMGGFPGQGGAYGPQGPYGPAGSPQGGGIGSGLASGIATGVGIGAGMAAGNAIAGSLFGHHDDQNGSNDAGQNDQFGMTDTSWGGDDSSAGDFGMGGDDDSWV</sequence>
<proteinExistence type="predicted"/>